<keyword evidence="2" id="KW-1185">Reference proteome</keyword>
<evidence type="ECO:0000313" key="1">
    <source>
        <dbReference type="EMBL" id="QCT00752.1"/>
    </source>
</evidence>
<dbReference type="AlphaFoldDB" id="A0A4P8XEJ9"/>
<sequence length="61" mass="6659">MLLALILTFIYLLYGLPALMAPEGSFLCAHARYSSFAKRSVFPNASAPAAFHQYKGYSSAL</sequence>
<dbReference type="KEGG" id="palo:E6C60_0024"/>
<dbReference type="Proteomes" id="UP000300879">
    <property type="component" value="Chromosome"/>
</dbReference>
<dbReference type="EMBL" id="CP040396">
    <property type="protein sequence ID" value="QCT00752.1"/>
    <property type="molecule type" value="Genomic_DNA"/>
</dbReference>
<proteinExistence type="predicted"/>
<name>A0A4P8XEJ9_9BACL</name>
<evidence type="ECO:0000313" key="2">
    <source>
        <dbReference type="Proteomes" id="UP000300879"/>
    </source>
</evidence>
<organism evidence="1 2">
    <name type="scientific">Paenibacillus algicola</name>
    <dbReference type="NCBI Taxonomy" id="2565926"/>
    <lineage>
        <taxon>Bacteria</taxon>
        <taxon>Bacillati</taxon>
        <taxon>Bacillota</taxon>
        <taxon>Bacilli</taxon>
        <taxon>Bacillales</taxon>
        <taxon>Paenibacillaceae</taxon>
        <taxon>Paenibacillus</taxon>
    </lineage>
</organism>
<gene>
    <name evidence="1" type="ORF">E6C60_0024</name>
</gene>
<accession>A0A4P8XEJ9</accession>
<reference evidence="1 2" key="1">
    <citation type="submission" date="2019-05" db="EMBL/GenBank/DDBJ databases">
        <authorList>
            <person name="Chen C."/>
        </authorList>
    </citation>
    <scope>NUCLEOTIDE SEQUENCE [LARGE SCALE GENOMIC DNA]</scope>
    <source>
        <strain evidence="1 2">HB172198</strain>
    </source>
</reference>
<protein>
    <submittedName>
        <fullName evidence="1">Uncharacterized protein</fullName>
    </submittedName>
</protein>